<accession>A0A7R8ZB63</accession>
<name>A0A7R8ZB63_TIMDO</name>
<dbReference type="AlphaFoldDB" id="A0A7R8ZB63"/>
<evidence type="ECO:0008006" key="2">
    <source>
        <dbReference type="Google" id="ProtNLM"/>
    </source>
</evidence>
<dbReference type="EMBL" id="OA570455">
    <property type="protein sequence ID" value="CAD7203311.1"/>
    <property type="molecule type" value="Genomic_DNA"/>
</dbReference>
<sequence>MISLNTSTDESFTELTPRLLTGEVQVAEAQHVLMFSPLSELKQGKSGVLIVTNFKLSFITTDSMHRDESSFQQNLFLGEYDVCLSNVDVVYQLIGDKKRKLQPGPVSGKIKGLHIVCKNMKVFTFSFKFSPIDHGKILTNALLHYSFPKRHQLLFSYDFRWAEWIAHRLEK</sequence>
<organism evidence="1">
    <name type="scientific">Timema douglasi</name>
    <name type="common">Walking stick</name>
    <dbReference type="NCBI Taxonomy" id="61478"/>
    <lineage>
        <taxon>Eukaryota</taxon>
        <taxon>Metazoa</taxon>
        <taxon>Ecdysozoa</taxon>
        <taxon>Arthropoda</taxon>
        <taxon>Hexapoda</taxon>
        <taxon>Insecta</taxon>
        <taxon>Pterygota</taxon>
        <taxon>Neoptera</taxon>
        <taxon>Polyneoptera</taxon>
        <taxon>Phasmatodea</taxon>
        <taxon>Timematodea</taxon>
        <taxon>Timematoidea</taxon>
        <taxon>Timematidae</taxon>
        <taxon>Timema</taxon>
    </lineage>
</organism>
<dbReference type="InterPro" id="IPR011993">
    <property type="entry name" value="PH-like_dom_sf"/>
</dbReference>
<dbReference type="Gene3D" id="2.30.29.30">
    <property type="entry name" value="Pleckstrin-homology domain (PH domain)/Phosphotyrosine-binding domain (PTB)"/>
    <property type="match status" value="1"/>
</dbReference>
<evidence type="ECO:0000313" key="1">
    <source>
        <dbReference type="EMBL" id="CAD7203311.1"/>
    </source>
</evidence>
<protein>
    <recommendedName>
        <fullName evidence="2">GRAM domain-containing protein</fullName>
    </recommendedName>
</protein>
<gene>
    <name evidence="1" type="ORF">TDIB3V08_LOCUS9484</name>
</gene>
<proteinExistence type="predicted"/>
<dbReference type="SUPFAM" id="SSF50729">
    <property type="entry name" value="PH domain-like"/>
    <property type="match status" value="1"/>
</dbReference>
<reference evidence="1" key="1">
    <citation type="submission" date="2020-11" db="EMBL/GenBank/DDBJ databases">
        <authorList>
            <person name="Tran Van P."/>
        </authorList>
    </citation>
    <scope>NUCLEOTIDE SEQUENCE</scope>
</reference>